<dbReference type="Pfam" id="PF01363">
    <property type="entry name" value="FYVE"/>
    <property type="match status" value="1"/>
</dbReference>
<evidence type="ECO:0000259" key="18">
    <source>
        <dbReference type="PROSITE" id="PS50178"/>
    </source>
</evidence>
<feature type="compositionally biased region" description="Basic and acidic residues" evidence="17">
    <location>
        <begin position="671"/>
        <end position="689"/>
    </location>
</feature>
<dbReference type="InterPro" id="IPR017455">
    <property type="entry name" value="Znf_FYVE-rel"/>
</dbReference>
<keyword evidence="22" id="KW-1185">Reference proteome</keyword>
<dbReference type="FunFam" id="3.30.40.10:FF:000341">
    <property type="entry name" value="FYVE and coiled-coil domain containing 1"/>
    <property type="match status" value="1"/>
</dbReference>
<comment type="caution">
    <text evidence="21">The sequence shown here is derived from an EMBL/GenBank/DDBJ whole genome shotgun (WGS) entry which is preliminary data.</text>
</comment>
<feature type="region of interest" description="Disordered" evidence="17">
    <location>
        <begin position="517"/>
        <end position="552"/>
    </location>
</feature>
<keyword evidence="7 15" id="KW-0863">Zinc-finger</keyword>
<dbReference type="InterPro" id="IPR037213">
    <property type="entry name" value="Run_dom_sf"/>
</dbReference>
<reference evidence="21" key="1">
    <citation type="thesis" date="2021" institute="BYU ScholarsArchive" country="Provo, UT, USA">
        <title>Applications of and Algorithms for Genome Assembly and Genomic Analyses with an Emphasis on Marine Teleosts.</title>
        <authorList>
            <person name="Pickett B.D."/>
        </authorList>
    </citation>
    <scope>NUCLEOTIDE SEQUENCE</scope>
    <source>
        <strain evidence="21">HI-2016</strain>
    </source>
</reference>
<dbReference type="Gene3D" id="2.60.120.680">
    <property type="entry name" value="GOLD domain"/>
    <property type="match status" value="1"/>
</dbReference>
<dbReference type="InterPro" id="IPR009038">
    <property type="entry name" value="GOLD_dom"/>
</dbReference>
<evidence type="ECO:0000256" key="5">
    <source>
        <dbReference type="ARBA" id="ARBA00022723"/>
    </source>
</evidence>
<feature type="region of interest" description="Disordered" evidence="17">
    <location>
        <begin position="1212"/>
        <end position="1258"/>
    </location>
</feature>
<evidence type="ECO:0000259" key="19">
    <source>
        <dbReference type="PROSITE" id="PS50826"/>
    </source>
</evidence>
<name>A0A8T2MSM1_9TELE</name>
<comment type="subcellular location">
    <subcellularLocation>
        <location evidence="3">Cytoplasmic vesicle</location>
        <location evidence="3">Autophagosome</location>
    </subcellularLocation>
    <subcellularLocation>
        <location evidence="1">Endosome</location>
    </subcellularLocation>
    <subcellularLocation>
        <location evidence="2">Lysosome</location>
    </subcellularLocation>
</comment>
<dbReference type="InterPro" id="IPR000306">
    <property type="entry name" value="Znf_FYVE"/>
</dbReference>
<dbReference type="OrthoDB" id="660555at2759"/>
<feature type="region of interest" description="Disordered" evidence="17">
    <location>
        <begin position="668"/>
        <end position="719"/>
    </location>
</feature>
<accession>A0A8T2MSM1</accession>
<evidence type="ECO:0000256" key="6">
    <source>
        <dbReference type="ARBA" id="ARBA00022753"/>
    </source>
</evidence>
<feature type="region of interest" description="Disordered" evidence="17">
    <location>
        <begin position="1165"/>
        <end position="1198"/>
    </location>
</feature>
<feature type="coiled-coil region" evidence="16">
    <location>
        <begin position="991"/>
        <end position="1071"/>
    </location>
</feature>
<evidence type="ECO:0000313" key="22">
    <source>
        <dbReference type="Proteomes" id="UP000824540"/>
    </source>
</evidence>
<keyword evidence="10 16" id="KW-0175">Coiled coil</keyword>
<evidence type="ECO:0000256" key="12">
    <source>
        <dbReference type="ARBA" id="ARBA00023329"/>
    </source>
</evidence>
<dbReference type="Proteomes" id="UP000824540">
    <property type="component" value="Unassembled WGS sequence"/>
</dbReference>
<evidence type="ECO:0000313" key="21">
    <source>
        <dbReference type="EMBL" id="KAG9330566.1"/>
    </source>
</evidence>
<dbReference type="SUPFAM" id="SSF140741">
    <property type="entry name" value="RUN domain-like"/>
    <property type="match status" value="1"/>
</dbReference>
<organism evidence="21 22">
    <name type="scientific">Albula glossodonta</name>
    <name type="common">roundjaw bonefish</name>
    <dbReference type="NCBI Taxonomy" id="121402"/>
    <lineage>
        <taxon>Eukaryota</taxon>
        <taxon>Metazoa</taxon>
        <taxon>Chordata</taxon>
        <taxon>Craniata</taxon>
        <taxon>Vertebrata</taxon>
        <taxon>Euteleostomi</taxon>
        <taxon>Actinopterygii</taxon>
        <taxon>Neopterygii</taxon>
        <taxon>Teleostei</taxon>
        <taxon>Albuliformes</taxon>
        <taxon>Albulidae</taxon>
        <taxon>Albula</taxon>
    </lineage>
</organism>
<dbReference type="InterPro" id="IPR013083">
    <property type="entry name" value="Znf_RING/FYVE/PHD"/>
</dbReference>
<keyword evidence="9" id="KW-0007">Acetylation</keyword>
<evidence type="ECO:0000256" key="11">
    <source>
        <dbReference type="ARBA" id="ARBA00023228"/>
    </source>
</evidence>
<dbReference type="GO" id="GO:0008270">
    <property type="term" value="F:zinc ion binding"/>
    <property type="evidence" value="ECO:0007669"/>
    <property type="project" value="UniProtKB-KW"/>
</dbReference>
<dbReference type="FunFam" id="1.20.58.900:FF:000010">
    <property type="entry name" value="FYVE and coiled-coil domain containing 1"/>
    <property type="match status" value="1"/>
</dbReference>
<feature type="region of interest" description="Disordered" evidence="17">
    <location>
        <begin position="317"/>
        <end position="336"/>
    </location>
</feature>
<sequence length="1407" mass="158592">MATGETQLQRIIRDLQDAVAELTKEYRESGEPITDDSSNLQKFSYKLEYLLQFDQKEKTTFLGTRKDYWDYFSDCLAKIKGANDGIRFVKSIPELKTSLGKGRAFIRYSLVHQRLADTLQQCLMNQRVTSDWYYARSPFLKPHLSVDIISHLYELNEVQFDVASRGYDLDSAWPTFARRTLGSASSPAHLWKPPSRSSSINSLASTYSQQASEFPCSPDFGHGLLDESGEQCDPSGVGGNGDGGGAGGVSTVEDLRLELDRAELQQRELLERVRQMGGEGAELRRVVEELQSQLDTTLAAHAALQRDSAHNHLRLERAGQEADQRAEKLSKEAESLRADLQAREAESKELRAKLEGAEQRNCELLSRLEGALSEKGQQTASYFDSAQKIHDLLDKLNEAEKARLEALKAGEELTRQAERQGEELKRAESALLESEAGLVAGSVETARLRGEAEELRTMVDDLQGSLTLREKEVGNLQEQLRDVRSSLEEKEVDLERRESGLKEELESQARGLAERLRAREEELSASEQRARGLEKEAETRAGEKEALEAGAREQAKKMEEYKAQCSSLMELNGRLLQTVKRNEETARGLADSRAALERELAGLRRQLEEARSGAEERERRLREDGQRLEQENRELREEQAAVKGALASMQAELRTIGAQISELEGSLAASRRNEAELQERLREKDRQNQEAEEEAQRLGQSAERREEEQREQREAEAARLSRAEAQLELHLGEVTRLQGEVLELRVELRRAAEEEARAGTRLEASEAEKEELRALVDSQKAQLDELKRGQEEETQRWQEREGQASQELAKLKERHEKLIVEAADARESLHRANTEMAELGVAACALTSELEQVRQEREVAEGRLRELEKEARQEAEVLQREGAGLREELEKAGKLPETVRELTDRLEKAEAQARSLQEAHKEEMEALRFQTSSEAMSYQNQIRSASEEVGALRGQLSVEQEKVRNLASQVSQLQAVNGENCRLMEGKDASISECQAAIGQKDEELQRLRDALARAEEDLSSAHTRCEELSGKMDAVVAEKESHTLKMAAELDDLNKTKVTLEERLIELIRDKDVLWQKSDALEFEQKLRAEERWWLLDKEATHCLGCSSQFTWLLRRHHCRLCGRIFCYYCSNNFVMTRHSGKKERCCRDCYSQHSAVVERLTQAELGNTVPTSGPAPPPYTPTPRVTVTDPASKPDDATFDIITEEEVNGIYDNDSLSQSTAESPERERGAAQPTANTELNSSTSTADTNTDDPEEPVTTVQDAEIYLLKSGELTLSVPLTIEDIVQFGDGSRELLIRSSCYSLIPMELREAGPTISWVFSSEPKSISFSVVYREGPDTPLEQAKVLIPLTRCDSHKETIQGQLKARKPGTYMLIFDNSFSRFISKKVLYHLTIEKPVIYDGSDFP</sequence>
<dbReference type="GO" id="GO:0072383">
    <property type="term" value="P:plus-end-directed vesicle transport along microtubule"/>
    <property type="evidence" value="ECO:0007669"/>
    <property type="project" value="TreeGrafter"/>
</dbReference>
<dbReference type="Gene3D" id="3.30.40.10">
    <property type="entry name" value="Zinc/RING finger domain, C3HC4 (zinc finger)"/>
    <property type="match status" value="1"/>
</dbReference>
<feature type="domain" description="GOLD" evidence="20">
    <location>
        <begin position="1280"/>
        <end position="1395"/>
    </location>
</feature>
<feature type="domain" description="FYVE-type" evidence="18">
    <location>
        <begin position="1098"/>
        <end position="1156"/>
    </location>
</feature>
<evidence type="ECO:0000256" key="7">
    <source>
        <dbReference type="ARBA" id="ARBA00022771"/>
    </source>
</evidence>
<proteinExistence type="predicted"/>
<evidence type="ECO:0000259" key="20">
    <source>
        <dbReference type="PROSITE" id="PS50866"/>
    </source>
</evidence>
<evidence type="ECO:0000256" key="10">
    <source>
        <dbReference type="ARBA" id="ARBA00023054"/>
    </source>
</evidence>
<dbReference type="Gene3D" id="1.20.58.900">
    <property type="match status" value="1"/>
</dbReference>
<dbReference type="GO" id="GO:0005764">
    <property type="term" value="C:lysosome"/>
    <property type="evidence" value="ECO:0007669"/>
    <property type="project" value="UniProtKB-SubCell"/>
</dbReference>
<dbReference type="GO" id="GO:0005770">
    <property type="term" value="C:late endosome"/>
    <property type="evidence" value="ECO:0007669"/>
    <property type="project" value="TreeGrafter"/>
</dbReference>
<dbReference type="PROSITE" id="PS50826">
    <property type="entry name" value="RUN"/>
    <property type="match status" value="1"/>
</dbReference>
<dbReference type="CDD" id="cd15726">
    <property type="entry name" value="FYVE_FYCO1"/>
    <property type="match status" value="1"/>
</dbReference>
<feature type="domain" description="RUN" evidence="19">
    <location>
        <begin position="34"/>
        <end position="167"/>
    </location>
</feature>
<feature type="region of interest" description="Disordered" evidence="17">
    <location>
        <begin position="218"/>
        <end position="250"/>
    </location>
</feature>
<keyword evidence="4" id="KW-0597">Phosphoprotein</keyword>
<dbReference type="PROSITE" id="PS50178">
    <property type="entry name" value="ZF_FYVE"/>
    <property type="match status" value="1"/>
</dbReference>
<evidence type="ECO:0000256" key="9">
    <source>
        <dbReference type="ARBA" id="ARBA00022990"/>
    </source>
</evidence>
<dbReference type="InterPro" id="IPR047337">
    <property type="entry name" value="FYVE_FYCO1"/>
</dbReference>
<dbReference type="InterPro" id="IPR004012">
    <property type="entry name" value="Run_dom"/>
</dbReference>
<dbReference type="SMART" id="SM00064">
    <property type="entry name" value="FYVE"/>
    <property type="match status" value="1"/>
</dbReference>
<keyword evidence="6" id="KW-0967">Endosome</keyword>
<keyword evidence="5" id="KW-0479">Metal-binding</keyword>
<dbReference type="InterPro" id="IPR036598">
    <property type="entry name" value="GOLD_dom_sf"/>
</dbReference>
<evidence type="ECO:0000256" key="15">
    <source>
        <dbReference type="PROSITE-ProRule" id="PRU00091"/>
    </source>
</evidence>
<evidence type="ECO:0000256" key="4">
    <source>
        <dbReference type="ARBA" id="ARBA00022553"/>
    </source>
</evidence>
<keyword evidence="12" id="KW-0968">Cytoplasmic vesicle</keyword>
<gene>
    <name evidence="21" type="ORF">JZ751_023838</name>
</gene>
<dbReference type="Pfam" id="PF02759">
    <property type="entry name" value="RUN"/>
    <property type="match status" value="1"/>
</dbReference>
<comment type="function">
    <text evidence="13">May mediate microtubule plus end-directed vesicle transport.</text>
</comment>
<keyword evidence="11" id="KW-0458">Lysosome</keyword>
<evidence type="ECO:0000256" key="13">
    <source>
        <dbReference type="ARBA" id="ARBA00055152"/>
    </source>
</evidence>
<evidence type="ECO:0000256" key="14">
    <source>
        <dbReference type="ARBA" id="ARBA00073225"/>
    </source>
</evidence>
<evidence type="ECO:0000256" key="3">
    <source>
        <dbReference type="ARBA" id="ARBA00004419"/>
    </source>
</evidence>
<feature type="region of interest" description="Disordered" evidence="17">
    <location>
        <begin position="607"/>
        <end position="636"/>
    </location>
</feature>
<feature type="compositionally biased region" description="Gly residues" evidence="17">
    <location>
        <begin position="236"/>
        <end position="248"/>
    </location>
</feature>
<keyword evidence="8" id="KW-0862">Zinc</keyword>
<dbReference type="EMBL" id="JAFBMS010000537">
    <property type="protein sequence ID" value="KAG9330566.1"/>
    <property type="molecule type" value="Genomic_DNA"/>
</dbReference>
<evidence type="ECO:0000256" key="2">
    <source>
        <dbReference type="ARBA" id="ARBA00004371"/>
    </source>
</evidence>
<dbReference type="SUPFAM" id="SSF57903">
    <property type="entry name" value="FYVE/PHD zinc finger"/>
    <property type="match status" value="1"/>
</dbReference>
<dbReference type="CDD" id="cd17698">
    <property type="entry name" value="RUN_FYCO1"/>
    <property type="match status" value="1"/>
</dbReference>
<dbReference type="InterPro" id="IPR047336">
    <property type="entry name" value="RUN_FYCO1"/>
</dbReference>
<dbReference type="FunFam" id="2.60.120.680:FF:000004">
    <property type="entry name" value="FYVE and coiled-coil domain containing 1"/>
    <property type="match status" value="1"/>
</dbReference>
<evidence type="ECO:0000256" key="17">
    <source>
        <dbReference type="SAM" id="MobiDB-lite"/>
    </source>
</evidence>
<evidence type="ECO:0000256" key="1">
    <source>
        <dbReference type="ARBA" id="ARBA00004177"/>
    </source>
</evidence>
<evidence type="ECO:0000256" key="16">
    <source>
        <dbReference type="SAM" id="Coils"/>
    </source>
</evidence>
<evidence type="ECO:0000256" key="8">
    <source>
        <dbReference type="ARBA" id="ARBA00022833"/>
    </source>
</evidence>
<dbReference type="PANTHER" id="PTHR46753">
    <property type="entry name" value="FYVE AND COILED-COIL DOMAIN-CONTAINING PROTEIN 1"/>
    <property type="match status" value="1"/>
</dbReference>
<feature type="compositionally biased region" description="Basic and acidic residues" evidence="17">
    <location>
        <begin position="702"/>
        <end position="719"/>
    </location>
</feature>
<dbReference type="PROSITE" id="PS50866">
    <property type="entry name" value="GOLD"/>
    <property type="match status" value="1"/>
</dbReference>
<protein>
    <recommendedName>
        <fullName evidence="14">FYVE and coiled-coil domain-containing protein 1</fullName>
    </recommendedName>
</protein>
<dbReference type="GO" id="GO:1901098">
    <property type="term" value="P:positive regulation of autophagosome maturation"/>
    <property type="evidence" value="ECO:0007669"/>
    <property type="project" value="TreeGrafter"/>
</dbReference>
<feature type="coiled-coil region" evidence="16">
    <location>
        <begin position="389"/>
        <end position="430"/>
    </location>
</feature>
<dbReference type="GO" id="GO:0005776">
    <property type="term" value="C:autophagosome"/>
    <property type="evidence" value="ECO:0007669"/>
    <property type="project" value="UniProtKB-SubCell"/>
</dbReference>
<dbReference type="InterPro" id="IPR011011">
    <property type="entry name" value="Znf_FYVE_PHD"/>
</dbReference>
<dbReference type="PANTHER" id="PTHR46753:SF2">
    <property type="entry name" value="FYVE AND COILED-COIL DOMAIN-CONTAINING PROTEIN 1"/>
    <property type="match status" value="1"/>
</dbReference>
<dbReference type="SUPFAM" id="SSF101576">
    <property type="entry name" value="Supernatant protein factor (SPF), C-terminal domain"/>
    <property type="match status" value="1"/>
</dbReference>